<organism evidence="1 2">
    <name type="scientific">Paenibacillus prosopidis</name>
    <dbReference type="NCBI Taxonomy" id="630520"/>
    <lineage>
        <taxon>Bacteria</taxon>
        <taxon>Bacillati</taxon>
        <taxon>Bacillota</taxon>
        <taxon>Bacilli</taxon>
        <taxon>Bacillales</taxon>
        <taxon>Paenibacillaceae</taxon>
        <taxon>Paenibacillus</taxon>
    </lineage>
</organism>
<evidence type="ECO:0000313" key="2">
    <source>
        <dbReference type="Proteomes" id="UP000252415"/>
    </source>
</evidence>
<comment type="caution">
    <text evidence="1">The sequence shown here is derived from an EMBL/GenBank/DDBJ whole genome shotgun (WGS) entry which is preliminary data.</text>
</comment>
<evidence type="ECO:0000313" key="1">
    <source>
        <dbReference type="EMBL" id="RCW41640.1"/>
    </source>
</evidence>
<name>A0A368VP97_9BACL</name>
<dbReference type="Proteomes" id="UP000252415">
    <property type="component" value="Unassembled WGS sequence"/>
</dbReference>
<proteinExistence type="predicted"/>
<dbReference type="AlphaFoldDB" id="A0A368VP97"/>
<dbReference type="RefSeq" id="WP_114383736.1">
    <property type="nucleotide sequence ID" value="NZ_QPJD01000022.1"/>
</dbReference>
<sequence>MPKRPQMRFDVDEELALLLEGSRARRGEKNLGDTCRRLLRESCKREALEDGMDTLTPILRKLIKEEFKVSENRIAKIVSKSANAAATTMYMCYQVLASLGTKNMPAIYEAARRKGVNFVKTPLDELMIDEKGSNREESS</sequence>
<reference evidence="1 2" key="1">
    <citation type="submission" date="2018-07" db="EMBL/GenBank/DDBJ databases">
        <title>Genomic Encyclopedia of Type Strains, Phase III (KMG-III): the genomes of soil and plant-associated and newly described type strains.</title>
        <authorList>
            <person name="Whitman W."/>
        </authorList>
    </citation>
    <scope>NUCLEOTIDE SEQUENCE [LARGE SCALE GENOMIC DNA]</scope>
    <source>
        <strain evidence="1 2">CECT 7506</strain>
    </source>
</reference>
<dbReference type="EMBL" id="QPJD01000022">
    <property type="protein sequence ID" value="RCW41640.1"/>
    <property type="molecule type" value="Genomic_DNA"/>
</dbReference>
<protein>
    <submittedName>
        <fullName evidence="1">Uncharacterized protein</fullName>
    </submittedName>
</protein>
<gene>
    <name evidence="1" type="ORF">DFP97_12276</name>
</gene>
<accession>A0A368VP97</accession>
<keyword evidence="2" id="KW-1185">Reference proteome</keyword>